<evidence type="ECO:0000256" key="12">
    <source>
        <dbReference type="RuleBase" id="RU362041"/>
    </source>
</evidence>
<dbReference type="Gene3D" id="2.10.109.10">
    <property type="entry name" value="Umud Fragment, subunit A"/>
    <property type="match status" value="1"/>
</dbReference>
<dbReference type="InterPro" id="IPR000223">
    <property type="entry name" value="Pept_S26A_signal_pept_1"/>
</dbReference>
<dbReference type="AlphaFoldDB" id="K2SB56"/>
<dbReference type="eggNOG" id="KOG1568">
    <property type="taxonomic scope" value="Eukaryota"/>
</dbReference>
<evidence type="ECO:0000256" key="3">
    <source>
        <dbReference type="ARBA" id="ARBA00022670"/>
    </source>
</evidence>
<dbReference type="InterPro" id="IPR037730">
    <property type="entry name" value="IMP2"/>
</dbReference>
<keyword evidence="8 12" id="KW-0496">Mitochondrion</keyword>
<dbReference type="InterPro" id="IPR019533">
    <property type="entry name" value="Peptidase_S26"/>
</dbReference>
<dbReference type="GO" id="GO:0006465">
    <property type="term" value="P:signal peptide processing"/>
    <property type="evidence" value="ECO:0007669"/>
    <property type="project" value="InterPro"/>
</dbReference>
<evidence type="ECO:0000256" key="11">
    <source>
        <dbReference type="PIRSR" id="PIRSR600223-1"/>
    </source>
</evidence>
<reference evidence="14 15" key="1">
    <citation type="journal article" date="2012" name="BMC Genomics">
        <title>Tools to kill: Genome of one of the most destructive plant pathogenic fungi Macrophomina phaseolina.</title>
        <authorList>
            <person name="Islam M.S."/>
            <person name="Haque M.S."/>
            <person name="Islam M.M."/>
            <person name="Emdad E.M."/>
            <person name="Halim A."/>
            <person name="Hossen Q.M.M."/>
            <person name="Hossain M.Z."/>
            <person name="Ahmed B."/>
            <person name="Rahim S."/>
            <person name="Rahman M.S."/>
            <person name="Alam M.M."/>
            <person name="Hou S."/>
            <person name="Wan X."/>
            <person name="Saito J.A."/>
            <person name="Alam M."/>
        </authorList>
    </citation>
    <scope>NUCLEOTIDE SEQUENCE [LARGE SCALE GENOMIC DNA]</scope>
    <source>
        <strain evidence="14 15">MS6</strain>
    </source>
</reference>
<dbReference type="GO" id="GO:0004252">
    <property type="term" value="F:serine-type endopeptidase activity"/>
    <property type="evidence" value="ECO:0007669"/>
    <property type="project" value="InterPro"/>
</dbReference>
<comment type="similarity">
    <text evidence="2">Belongs to the peptidase S26 family. IMP2 subfamily.</text>
</comment>
<dbReference type="PROSITE" id="PS00501">
    <property type="entry name" value="SPASE_I_1"/>
    <property type="match status" value="1"/>
</dbReference>
<comment type="subunit">
    <text evidence="10">Component of the signal peptidase complex (SPC) composed of a catalytic subunit SEC11 and three accessory subunits SPC1, SPC2 and SPC3. The complex induces a local thinning of the ER membrane which is used to measure the length of the signal peptide (SP) h-region of protein substrates. This ensures the selectivity of the complex towards h-regions shorter than 18-20 amino acids. SPC associates with the translocon complex.</text>
</comment>
<dbReference type="STRING" id="1126212.K2SB56"/>
<dbReference type="OrthoDB" id="9996127at2759"/>
<evidence type="ECO:0000256" key="4">
    <source>
        <dbReference type="ARBA" id="ARBA00022692"/>
    </source>
</evidence>
<protein>
    <recommendedName>
        <fullName evidence="12">Mitochondrial inner membrane protease subunit</fullName>
        <ecNumber evidence="12">3.4.21.-</ecNumber>
    </recommendedName>
</protein>
<evidence type="ECO:0000256" key="9">
    <source>
        <dbReference type="ARBA" id="ARBA00023136"/>
    </source>
</evidence>
<dbReference type="Proteomes" id="UP000007129">
    <property type="component" value="Unassembled WGS sequence"/>
</dbReference>
<keyword evidence="4" id="KW-0812">Transmembrane</keyword>
<keyword evidence="6 12" id="KW-0378">Hydrolase</keyword>
<dbReference type="GO" id="GO:0042720">
    <property type="term" value="C:mitochondrial inner membrane peptidase complex"/>
    <property type="evidence" value="ECO:0007669"/>
    <property type="project" value="EnsemblFungi"/>
</dbReference>
<feature type="active site" evidence="11">
    <location>
        <position position="100"/>
    </location>
</feature>
<dbReference type="PANTHER" id="PTHR46041:SF2">
    <property type="entry name" value="MITOCHONDRIAL INNER MEMBRANE PROTEASE SUBUNIT 2"/>
    <property type="match status" value="1"/>
</dbReference>
<keyword evidence="7" id="KW-1133">Transmembrane helix</keyword>
<gene>
    <name evidence="14" type="ORF">MPH_08715</name>
</gene>
<dbReference type="FunCoup" id="K2SB56">
    <property type="interactions" value="354"/>
</dbReference>
<dbReference type="InterPro" id="IPR036286">
    <property type="entry name" value="LexA/Signal_pep-like_sf"/>
</dbReference>
<evidence type="ECO:0000313" key="15">
    <source>
        <dbReference type="Proteomes" id="UP000007129"/>
    </source>
</evidence>
<evidence type="ECO:0000256" key="5">
    <source>
        <dbReference type="ARBA" id="ARBA00022792"/>
    </source>
</evidence>
<dbReference type="NCBIfam" id="TIGR02227">
    <property type="entry name" value="sigpep_I_bact"/>
    <property type="match status" value="1"/>
</dbReference>
<keyword evidence="5 12" id="KW-0999">Mitochondrion inner membrane</keyword>
<dbReference type="PANTHER" id="PTHR46041">
    <property type="entry name" value="MITOCHONDRIAL INNER MEMBRANE PROTEASE SUBUNIT 2"/>
    <property type="match status" value="1"/>
</dbReference>
<dbReference type="Pfam" id="PF10502">
    <property type="entry name" value="Peptidase_S26"/>
    <property type="match status" value="2"/>
</dbReference>
<comment type="caution">
    <text evidence="14">The sequence shown here is derived from an EMBL/GenBank/DDBJ whole genome shotgun (WGS) entry which is preliminary data.</text>
</comment>
<evidence type="ECO:0000256" key="2">
    <source>
        <dbReference type="ARBA" id="ARBA00007066"/>
    </source>
</evidence>
<evidence type="ECO:0000256" key="8">
    <source>
        <dbReference type="ARBA" id="ARBA00023128"/>
    </source>
</evidence>
<name>K2SB56_MACPH</name>
<dbReference type="InterPro" id="IPR019756">
    <property type="entry name" value="Pept_S26A_signal_pept_1_Ser-AS"/>
</dbReference>
<sequence length="197" mass="22135">MARSRLLSRLARAGPYVRPALQYGYYTAVGLAALAFVRGNVAEVTGVEGQSMAPTLSPRYNEAGEMDRLLFNRLAPPQLLRRGDIVTFWAPHRPEQISIKRVVGLPGDAIITRGRYPFKKVVVPHSHVWVEGDNWRHTVDSNDFGPLPMGLIHGRAEYIVWPPSRMGPVPDPNVEFKTYSKVIPAKHPSRLPREYTD</sequence>
<evidence type="ECO:0000313" key="14">
    <source>
        <dbReference type="EMBL" id="EKG14100.1"/>
    </source>
</evidence>
<evidence type="ECO:0000259" key="13">
    <source>
        <dbReference type="Pfam" id="PF10502"/>
    </source>
</evidence>
<feature type="domain" description="Peptidase S26" evidence="13">
    <location>
        <begin position="27"/>
        <end position="112"/>
    </location>
</feature>
<dbReference type="PRINTS" id="PR00727">
    <property type="entry name" value="LEADERPTASE"/>
</dbReference>
<dbReference type="InParanoid" id="K2SB56"/>
<keyword evidence="3 12" id="KW-0645">Protease</keyword>
<evidence type="ECO:0000256" key="10">
    <source>
        <dbReference type="ARBA" id="ARBA00047037"/>
    </source>
</evidence>
<dbReference type="EC" id="3.4.21.-" evidence="12"/>
<dbReference type="GO" id="GO:0006627">
    <property type="term" value="P:protein processing involved in protein targeting to mitochondrion"/>
    <property type="evidence" value="ECO:0007669"/>
    <property type="project" value="EnsemblFungi"/>
</dbReference>
<dbReference type="CDD" id="cd06530">
    <property type="entry name" value="S26_SPase_I"/>
    <property type="match status" value="1"/>
</dbReference>
<comment type="subcellular location">
    <subcellularLocation>
        <location evidence="1">Mitochondrion inner membrane</location>
        <topology evidence="1">Single-pass membrane protein</topology>
    </subcellularLocation>
</comment>
<feature type="active site" evidence="11">
    <location>
        <position position="51"/>
    </location>
</feature>
<evidence type="ECO:0000256" key="1">
    <source>
        <dbReference type="ARBA" id="ARBA00004434"/>
    </source>
</evidence>
<evidence type="ECO:0000256" key="7">
    <source>
        <dbReference type="ARBA" id="ARBA00022989"/>
    </source>
</evidence>
<proteinExistence type="inferred from homology"/>
<dbReference type="VEuPathDB" id="FungiDB:MPH_08715"/>
<evidence type="ECO:0000256" key="6">
    <source>
        <dbReference type="ARBA" id="ARBA00022801"/>
    </source>
</evidence>
<feature type="domain" description="Peptidase S26" evidence="13">
    <location>
        <begin position="120"/>
        <end position="161"/>
    </location>
</feature>
<dbReference type="EMBL" id="AHHD01000373">
    <property type="protein sequence ID" value="EKG14100.1"/>
    <property type="molecule type" value="Genomic_DNA"/>
</dbReference>
<accession>K2SB56</accession>
<organism evidence="14 15">
    <name type="scientific">Macrophomina phaseolina (strain MS6)</name>
    <name type="common">Charcoal rot fungus</name>
    <dbReference type="NCBI Taxonomy" id="1126212"/>
    <lineage>
        <taxon>Eukaryota</taxon>
        <taxon>Fungi</taxon>
        <taxon>Dikarya</taxon>
        <taxon>Ascomycota</taxon>
        <taxon>Pezizomycotina</taxon>
        <taxon>Dothideomycetes</taxon>
        <taxon>Dothideomycetes incertae sedis</taxon>
        <taxon>Botryosphaeriales</taxon>
        <taxon>Botryosphaeriaceae</taxon>
        <taxon>Macrophomina</taxon>
    </lineage>
</organism>
<keyword evidence="9" id="KW-0472">Membrane</keyword>
<dbReference type="SUPFAM" id="SSF51306">
    <property type="entry name" value="LexA/Signal peptidase"/>
    <property type="match status" value="1"/>
</dbReference>
<dbReference type="HOGENOM" id="CLU_028723_4_1_1"/>